<evidence type="ECO:0000256" key="1">
    <source>
        <dbReference type="SAM" id="MobiDB-lite"/>
    </source>
</evidence>
<protein>
    <submittedName>
        <fullName evidence="2">Uncharacterized protein</fullName>
    </submittedName>
</protein>
<feature type="compositionally biased region" description="Basic residues" evidence="1">
    <location>
        <begin position="1"/>
        <end position="11"/>
    </location>
</feature>
<dbReference type="EMBL" id="MU853445">
    <property type="protein sequence ID" value="KAK4129992.1"/>
    <property type="molecule type" value="Genomic_DNA"/>
</dbReference>
<organism evidence="2 3">
    <name type="scientific">Trichocladium antarcticum</name>
    <dbReference type="NCBI Taxonomy" id="1450529"/>
    <lineage>
        <taxon>Eukaryota</taxon>
        <taxon>Fungi</taxon>
        <taxon>Dikarya</taxon>
        <taxon>Ascomycota</taxon>
        <taxon>Pezizomycotina</taxon>
        <taxon>Sordariomycetes</taxon>
        <taxon>Sordariomycetidae</taxon>
        <taxon>Sordariales</taxon>
        <taxon>Chaetomiaceae</taxon>
        <taxon>Trichocladium</taxon>
    </lineage>
</organism>
<dbReference type="Proteomes" id="UP001304895">
    <property type="component" value="Unassembled WGS sequence"/>
</dbReference>
<feature type="compositionally biased region" description="Polar residues" evidence="1">
    <location>
        <begin position="497"/>
        <end position="508"/>
    </location>
</feature>
<evidence type="ECO:0000313" key="3">
    <source>
        <dbReference type="Proteomes" id="UP001304895"/>
    </source>
</evidence>
<feature type="region of interest" description="Disordered" evidence="1">
    <location>
        <begin position="446"/>
        <end position="546"/>
    </location>
</feature>
<dbReference type="AlphaFoldDB" id="A0AAN6UBJ2"/>
<feature type="compositionally biased region" description="Basic residues" evidence="1">
    <location>
        <begin position="451"/>
        <end position="460"/>
    </location>
</feature>
<reference evidence="2" key="1">
    <citation type="journal article" date="2023" name="Mol. Phylogenet. Evol.">
        <title>Genome-scale phylogeny and comparative genomics of the fungal order Sordariales.</title>
        <authorList>
            <person name="Hensen N."/>
            <person name="Bonometti L."/>
            <person name="Westerberg I."/>
            <person name="Brannstrom I.O."/>
            <person name="Guillou S."/>
            <person name="Cros-Aarteil S."/>
            <person name="Calhoun S."/>
            <person name="Haridas S."/>
            <person name="Kuo A."/>
            <person name="Mondo S."/>
            <person name="Pangilinan J."/>
            <person name="Riley R."/>
            <person name="LaButti K."/>
            <person name="Andreopoulos B."/>
            <person name="Lipzen A."/>
            <person name="Chen C."/>
            <person name="Yan M."/>
            <person name="Daum C."/>
            <person name="Ng V."/>
            <person name="Clum A."/>
            <person name="Steindorff A."/>
            <person name="Ohm R.A."/>
            <person name="Martin F."/>
            <person name="Silar P."/>
            <person name="Natvig D.O."/>
            <person name="Lalanne C."/>
            <person name="Gautier V."/>
            <person name="Ament-Velasquez S.L."/>
            <person name="Kruys A."/>
            <person name="Hutchinson M.I."/>
            <person name="Powell A.J."/>
            <person name="Barry K."/>
            <person name="Miller A.N."/>
            <person name="Grigoriev I.V."/>
            <person name="Debuchy R."/>
            <person name="Gladieux P."/>
            <person name="Hiltunen Thoren M."/>
            <person name="Johannesson H."/>
        </authorList>
    </citation>
    <scope>NUCLEOTIDE SEQUENCE</scope>
    <source>
        <strain evidence="2">CBS 123565</strain>
    </source>
</reference>
<feature type="compositionally biased region" description="Basic residues" evidence="1">
    <location>
        <begin position="533"/>
        <end position="546"/>
    </location>
</feature>
<name>A0AAN6UBJ2_9PEZI</name>
<feature type="region of interest" description="Disordered" evidence="1">
    <location>
        <begin position="220"/>
        <end position="262"/>
    </location>
</feature>
<comment type="caution">
    <text evidence="2">The sequence shown here is derived from an EMBL/GenBank/DDBJ whole genome shotgun (WGS) entry which is preliminary data.</text>
</comment>
<sequence length="546" mass="63036">MAPNTRTRHRQRDVDPTPPLDMAADGSNPGAGRESRNRNRDRNRKPDLAETTPQKYNADMYGPNKQKLWTPEPEPYDPDTYTAWGRKHFGEDWYQHRKSMLEERNIYIQHDLAYNKRQRLLRAMEDEREEGKLPQKGKTWQQLMAWARAHYGEAWYRHWEALARLSREIDETSDPDRETKLLSKQNKHAGIMRDIQLDTDERMLADGKSWHDILASPAEPSNIAPAFRSPSPSSDGETDLSGYDTYPPTPTHFRSQAMHGPRVPLSSGDVNVWRPHESEWDCLEWRGVHGVPFDGRTPQEQYEQDRSFLRSKIRSWNEDDEVNKRREAVLDEIQKIRYLPGSLIQSPEYDRRKRNFSRRADGWTEEQIAAADAAEDRAATAYLQKDEERMEQVWTEPSVPMPGFGLLTREEMIAKHRAWDASGLSKEEQAEYVRMFGLPKIKASDISATAPKHHRTQRKTYQKERASRRLAGRPPEFGMLLGRGETQPLPEAAPRQSRLTRTTSSPGARNRRSQNTRVKGAKPPGISKSKQAGTRRSKLLARGSRS</sequence>
<feature type="region of interest" description="Disordered" evidence="1">
    <location>
        <begin position="1"/>
        <end position="73"/>
    </location>
</feature>
<gene>
    <name evidence="2" type="ORF">BT67DRAFT_446102</name>
</gene>
<reference evidence="2" key="2">
    <citation type="submission" date="2023-05" db="EMBL/GenBank/DDBJ databases">
        <authorList>
            <consortium name="Lawrence Berkeley National Laboratory"/>
            <person name="Steindorff A."/>
            <person name="Hensen N."/>
            <person name="Bonometti L."/>
            <person name="Westerberg I."/>
            <person name="Brannstrom I.O."/>
            <person name="Guillou S."/>
            <person name="Cros-Aarteil S."/>
            <person name="Calhoun S."/>
            <person name="Haridas S."/>
            <person name="Kuo A."/>
            <person name="Mondo S."/>
            <person name="Pangilinan J."/>
            <person name="Riley R."/>
            <person name="Labutti K."/>
            <person name="Andreopoulos B."/>
            <person name="Lipzen A."/>
            <person name="Chen C."/>
            <person name="Yanf M."/>
            <person name="Daum C."/>
            <person name="Ng V."/>
            <person name="Clum A."/>
            <person name="Ohm R."/>
            <person name="Martin F."/>
            <person name="Silar P."/>
            <person name="Natvig D."/>
            <person name="Lalanne C."/>
            <person name="Gautier V."/>
            <person name="Ament-Velasquez S.L."/>
            <person name="Kruys A."/>
            <person name="Hutchinson M.I."/>
            <person name="Powell A.J."/>
            <person name="Barry K."/>
            <person name="Miller A.N."/>
            <person name="Grigoriev I.V."/>
            <person name="Debuchy R."/>
            <person name="Gladieux P."/>
            <person name="Thoren M.H."/>
            <person name="Johannesson H."/>
        </authorList>
    </citation>
    <scope>NUCLEOTIDE SEQUENCE</scope>
    <source>
        <strain evidence="2">CBS 123565</strain>
    </source>
</reference>
<proteinExistence type="predicted"/>
<keyword evidence="3" id="KW-1185">Reference proteome</keyword>
<accession>A0AAN6UBJ2</accession>
<feature type="compositionally biased region" description="Basic and acidic residues" evidence="1">
    <location>
        <begin position="33"/>
        <end position="48"/>
    </location>
</feature>
<evidence type="ECO:0000313" key="2">
    <source>
        <dbReference type="EMBL" id="KAK4129992.1"/>
    </source>
</evidence>